<proteinExistence type="predicted"/>
<dbReference type="AlphaFoldDB" id="C9LQ18"/>
<feature type="chain" id="PRO_5002997432" evidence="1">
    <location>
        <begin position="24"/>
        <end position="252"/>
    </location>
</feature>
<organism evidence="2 3">
    <name type="scientific">Dialister invisus DSM 15470</name>
    <dbReference type="NCBI Taxonomy" id="592028"/>
    <lineage>
        <taxon>Bacteria</taxon>
        <taxon>Bacillati</taxon>
        <taxon>Bacillota</taxon>
        <taxon>Negativicutes</taxon>
        <taxon>Veillonellales</taxon>
        <taxon>Veillonellaceae</taxon>
        <taxon>Dialister</taxon>
    </lineage>
</organism>
<gene>
    <name evidence="2" type="ORF">GCWU000321_01649</name>
</gene>
<protein>
    <submittedName>
        <fullName evidence="2">Uncharacterized protein</fullName>
    </submittedName>
</protein>
<keyword evidence="1" id="KW-0732">Signal</keyword>
<evidence type="ECO:0000256" key="1">
    <source>
        <dbReference type="SAM" id="SignalP"/>
    </source>
</evidence>
<name>C9LQ18_9FIRM</name>
<keyword evidence="3" id="KW-1185">Reference proteome</keyword>
<dbReference type="Proteomes" id="UP000004736">
    <property type="component" value="Unassembled WGS sequence"/>
</dbReference>
<dbReference type="HOGENOM" id="CLU_1101515_0_0_9"/>
<dbReference type="GeneID" id="78278182"/>
<dbReference type="STRING" id="592028.GCWU000321_01649"/>
<evidence type="ECO:0000313" key="3">
    <source>
        <dbReference type="Proteomes" id="UP000004736"/>
    </source>
</evidence>
<feature type="signal peptide" evidence="1">
    <location>
        <begin position="1"/>
        <end position="23"/>
    </location>
</feature>
<dbReference type="EMBL" id="ACIM02000001">
    <property type="protein sequence ID" value="EEW97654.1"/>
    <property type="molecule type" value="Genomic_DNA"/>
</dbReference>
<dbReference type="OrthoDB" id="415825at2"/>
<accession>C9LQ18</accession>
<sequence length="252" mass="27650">MMKMKIMLAASILCAMTTMCAGAADMMDNMGNMAGFPPISSINIPKDDNIVSAVWNGIVQEEAKSFFQKVKLPKNTDFTPLGKDGKFGLLTVTEEGNSVPAFVMNCEFAPVVGKEAMKDAFDARRLSGKSVSELYGCNVALLGMENVLNGMFLEMAKRINEKPETDPKIPFNMLGVSFLNVEQIHRAQDRPRIYTSGVRAVFFMDGFAVPVYGKGYVMKYGDKYRLFSVLTTDSANEMVKKAADRIAAASVK</sequence>
<reference evidence="2" key="1">
    <citation type="submission" date="2009-09" db="EMBL/GenBank/DDBJ databases">
        <authorList>
            <person name="Weinstock G."/>
            <person name="Sodergren E."/>
            <person name="Clifton S."/>
            <person name="Fulton L."/>
            <person name="Fulton B."/>
            <person name="Courtney L."/>
            <person name="Fronick C."/>
            <person name="Harrison M."/>
            <person name="Strong C."/>
            <person name="Farmer C."/>
            <person name="Delahaunty K."/>
            <person name="Markovic C."/>
            <person name="Hall O."/>
            <person name="Minx P."/>
            <person name="Tomlinson C."/>
            <person name="Mitreva M."/>
            <person name="Nelson J."/>
            <person name="Hou S."/>
            <person name="Wollam A."/>
            <person name="Pepin K.H."/>
            <person name="Johnson M."/>
            <person name="Bhonagiri V."/>
            <person name="Nash W.E."/>
            <person name="Warren W."/>
            <person name="Chinwalla A."/>
            <person name="Mardis E.R."/>
            <person name="Wilson R.K."/>
        </authorList>
    </citation>
    <scope>NUCLEOTIDE SEQUENCE [LARGE SCALE GENOMIC DNA]</scope>
    <source>
        <strain evidence="2">DSM 15470</strain>
    </source>
</reference>
<evidence type="ECO:0000313" key="2">
    <source>
        <dbReference type="EMBL" id="EEW97654.1"/>
    </source>
</evidence>
<comment type="caution">
    <text evidence="2">The sequence shown here is derived from an EMBL/GenBank/DDBJ whole genome shotgun (WGS) entry which is preliminary data.</text>
</comment>
<dbReference type="RefSeq" id="WP_007070585.1">
    <property type="nucleotide sequence ID" value="NZ_GG698602.1"/>
</dbReference>